<organism evidence="11">
    <name type="scientific">marine metagenome</name>
    <dbReference type="NCBI Taxonomy" id="408172"/>
    <lineage>
        <taxon>unclassified sequences</taxon>
        <taxon>metagenomes</taxon>
        <taxon>ecological metagenomes</taxon>
    </lineage>
</organism>
<keyword evidence="9" id="KW-0057">Aromatic amino acid biosynthesis</keyword>
<dbReference type="Pfam" id="PF01202">
    <property type="entry name" value="SKI"/>
    <property type="match status" value="1"/>
</dbReference>
<proteinExistence type="inferred from homology"/>
<dbReference type="PANTHER" id="PTHR21087">
    <property type="entry name" value="SHIKIMATE KINASE"/>
    <property type="match status" value="1"/>
</dbReference>
<keyword evidence="4" id="KW-0028">Amino-acid biosynthesis</keyword>
<gene>
    <name evidence="11" type="ORF">METZ01_LOCUS227399</name>
</gene>
<sequence>MMGSGKSTVGKILAKKMAIPFIDLDHYIEVKNNKSITSIFKENGESHFRELESDALSQIEESTVLVACGGGIVQNKTNREKLLSTGKVVLLHASIPEIAKRLKDSIDRPLLKEKERIQELTKIWNGRKDYYQETAHILVNTDRQSPNEISEDIFKQVHS</sequence>
<dbReference type="GO" id="GO:0005524">
    <property type="term" value="F:ATP binding"/>
    <property type="evidence" value="ECO:0007669"/>
    <property type="project" value="UniProtKB-KW"/>
</dbReference>
<dbReference type="InterPro" id="IPR000623">
    <property type="entry name" value="Shikimate_kinase/TSH1"/>
</dbReference>
<evidence type="ECO:0000256" key="8">
    <source>
        <dbReference type="ARBA" id="ARBA00022840"/>
    </source>
</evidence>
<dbReference type="InterPro" id="IPR023000">
    <property type="entry name" value="Shikimate_kinase_CS"/>
</dbReference>
<dbReference type="PANTHER" id="PTHR21087:SF16">
    <property type="entry name" value="SHIKIMATE KINASE 1, CHLOROPLASTIC"/>
    <property type="match status" value="1"/>
</dbReference>
<dbReference type="GO" id="GO:0008652">
    <property type="term" value="P:amino acid biosynthetic process"/>
    <property type="evidence" value="ECO:0007669"/>
    <property type="project" value="UniProtKB-KW"/>
</dbReference>
<dbReference type="GO" id="GO:0009423">
    <property type="term" value="P:chorismate biosynthetic process"/>
    <property type="evidence" value="ECO:0007669"/>
    <property type="project" value="UniProtKB-UniPathway"/>
</dbReference>
<dbReference type="InterPro" id="IPR027417">
    <property type="entry name" value="P-loop_NTPase"/>
</dbReference>
<evidence type="ECO:0000256" key="5">
    <source>
        <dbReference type="ARBA" id="ARBA00022679"/>
    </source>
</evidence>
<keyword evidence="5" id="KW-0808">Transferase</keyword>
<evidence type="ECO:0000256" key="9">
    <source>
        <dbReference type="ARBA" id="ARBA00023141"/>
    </source>
</evidence>
<comment type="similarity">
    <text evidence="2">Belongs to the shikimate kinase family.</text>
</comment>
<dbReference type="UniPathway" id="UPA00053">
    <property type="reaction ID" value="UER00088"/>
</dbReference>
<dbReference type="InterPro" id="IPR031322">
    <property type="entry name" value="Shikimate/glucono_kinase"/>
</dbReference>
<dbReference type="GO" id="GO:0009073">
    <property type="term" value="P:aromatic amino acid family biosynthetic process"/>
    <property type="evidence" value="ECO:0007669"/>
    <property type="project" value="UniProtKB-KW"/>
</dbReference>
<protein>
    <recommendedName>
        <fullName evidence="3">shikimate kinase</fullName>
        <ecNumber evidence="3">2.7.1.71</ecNumber>
    </recommendedName>
</protein>
<reference evidence="11" key="1">
    <citation type="submission" date="2018-05" db="EMBL/GenBank/DDBJ databases">
        <authorList>
            <person name="Lanie J.A."/>
            <person name="Ng W.-L."/>
            <person name="Kazmierczak K.M."/>
            <person name="Andrzejewski T.M."/>
            <person name="Davidsen T.M."/>
            <person name="Wayne K.J."/>
            <person name="Tettelin H."/>
            <person name="Glass J.I."/>
            <person name="Rusch D."/>
            <person name="Podicherti R."/>
            <person name="Tsui H.-C.T."/>
            <person name="Winkler M.E."/>
        </authorList>
    </citation>
    <scope>NUCLEOTIDE SEQUENCE</scope>
</reference>
<evidence type="ECO:0000256" key="1">
    <source>
        <dbReference type="ARBA" id="ARBA00004842"/>
    </source>
</evidence>
<name>A0A382GIH1_9ZZZZ</name>
<accession>A0A382GIH1</accession>
<evidence type="ECO:0000313" key="11">
    <source>
        <dbReference type="EMBL" id="SVB74545.1"/>
    </source>
</evidence>
<dbReference type="GO" id="GO:0005829">
    <property type="term" value="C:cytosol"/>
    <property type="evidence" value="ECO:0007669"/>
    <property type="project" value="TreeGrafter"/>
</dbReference>
<comment type="pathway">
    <text evidence="1">Metabolic intermediate biosynthesis; chorismate biosynthesis; chorismate from D-erythrose 4-phosphate and phosphoenolpyruvate: step 5/7.</text>
</comment>
<dbReference type="GO" id="GO:0004765">
    <property type="term" value="F:shikimate kinase activity"/>
    <property type="evidence" value="ECO:0007669"/>
    <property type="project" value="UniProtKB-EC"/>
</dbReference>
<evidence type="ECO:0000256" key="7">
    <source>
        <dbReference type="ARBA" id="ARBA00022777"/>
    </source>
</evidence>
<keyword evidence="7" id="KW-0418">Kinase</keyword>
<dbReference type="CDD" id="cd00464">
    <property type="entry name" value="SK"/>
    <property type="match status" value="1"/>
</dbReference>
<dbReference type="SUPFAM" id="SSF52540">
    <property type="entry name" value="P-loop containing nucleoside triphosphate hydrolases"/>
    <property type="match status" value="1"/>
</dbReference>
<keyword evidence="8" id="KW-0067">ATP-binding</keyword>
<comment type="catalytic activity">
    <reaction evidence="10">
        <text>shikimate + ATP = 3-phosphoshikimate + ADP + H(+)</text>
        <dbReference type="Rhea" id="RHEA:13121"/>
        <dbReference type="ChEBI" id="CHEBI:15378"/>
        <dbReference type="ChEBI" id="CHEBI:30616"/>
        <dbReference type="ChEBI" id="CHEBI:36208"/>
        <dbReference type="ChEBI" id="CHEBI:145989"/>
        <dbReference type="ChEBI" id="CHEBI:456216"/>
        <dbReference type="EC" id="2.7.1.71"/>
    </reaction>
</comment>
<dbReference type="Gene3D" id="3.40.50.300">
    <property type="entry name" value="P-loop containing nucleotide triphosphate hydrolases"/>
    <property type="match status" value="1"/>
</dbReference>
<dbReference type="EMBL" id="UINC01055543">
    <property type="protein sequence ID" value="SVB74545.1"/>
    <property type="molecule type" value="Genomic_DNA"/>
</dbReference>
<evidence type="ECO:0000256" key="3">
    <source>
        <dbReference type="ARBA" id="ARBA00012154"/>
    </source>
</evidence>
<dbReference type="AlphaFoldDB" id="A0A382GIH1"/>
<keyword evidence="6" id="KW-0547">Nucleotide-binding</keyword>
<dbReference type="PROSITE" id="PS01128">
    <property type="entry name" value="SHIKIMATE_KINASE"/>
    <property type="match status" value="1"/>
</dbReference>
<evidence type="ECO:0000256" key="2">
    <source>
        <dbReference type="ARBA" id="ARBA00006997"/>
    </source>
</evidence>
<evidence type="ECO:0000256" key="6">
    <source>
        <dbReference type="ARBA" id="ARBA00022741"/>
    </source>
</evidence>
<evidence type="ECO:0000256" key="10">
    <source>
        <dbReference type="ARBA" id="ARBA00048567"/>
    </source>
</evidence>
<dbReference type="EC" id="2.7.1.71" evidence="3"/>
<dbReference type="PRINTS" id="PR01100">
    <property type="entry name" value="SHIKIMTKNASE"/>
</dbReference>
<evidence type="ECO:0000256" key="4">
    <source>
        <dbReference type="ARBA" id="ARBA00022605"/>
    </source>
</evidence>
<dbReference type="HAMAP" id="MF_00109">
    <property type="entry name" value="Shikimate_kinase"/>
    <property type="match status" value="1"/>
</dbReference>